<feature type="non-terminal residue" evidence="1">
    <location>
        <position position="1"/>
    </location>
</feature>
<evidence type="ECO:0000313" key="1">
    <source>
        <dbReference type="EMBL" id="SVC32221.1"/>
    </source>
</evidence>
<sequence length="22" mass="2555">IEMQNMASSKLRTALRFKAVIF</sequence>
<dbReference type="EMBL" id="UINC01085048">
    <property type="protein sequence ID" value="SVC32221.1"/>
    <property type="molecule type" value="Genomic_DNA"/>
</dbReference>
<feature type="non-terminal residue" evidence="1">
    <location>
        <position position="22"/>
    </location>
</feature>
<accession>A0A382LBI1</accession>
<protein>
    <submittedName>
        <fullName evidence="1">Uncharacterized protein</fullName>
    </submittedName>
</protein>
<proteinExistence type="predicted"/>
<organism evidence="1">
    <name type="scientific">marine metagenome</name>
    <dbReference type="NCBI Taxonomy" id="408172"/>
    <lineage>
        <taxon>unclassified sequences</taxon>
        <taxon>metagenomes</taxon>
        <taxon>ecological metagenomes</taxon>
    </lineage>
</organism>
<dbReference type="AlphaFoldDB" id="A0A382LBI1"/>
<reference evidence="1" key="1">
    <citation type="submission" date="2018-05" db="EMBL/GenBank/DDBJ databases">
        <authorList>
            <person name="Lanie J.A."/>
            <person name="Ng W.-L."/>
            <person name="Kazmierczak K.M."/>
            <person name="Andrzejewski T.M."/>
            <person name="Davidsen T.M."/>
            <person name="Wayne K.J."/>
            <person name="Tettelin H."/>
            <person name="Glass J.I."/>
            <person name="Rusch D."/>
            <person name="Podicherti R."/>
            <person name="Tsui H.-C.T."/>
            <person name="Winkler M.E."/>
        </authorList>
    </citation>
    <scope>NUCLEOTIDE SEQUENCE</scope>
</reference>
<gene>
    <name evidence="1" type="ORF">METZ01_LOCUS285075</name>
</gene>
<name>A0A382LBI1_9ZZZZ</name>